<dbReference type="EMBL" id="JACHHV010000005">
    <property type="protein sequence ID" value="MBB5887622.1"/>
    <property type="molecule type" value="Genomic_DNA"/>
</dbReference>
<keyword evidence="3" id="KW-1185">Reference proteome</keyword>
<dbReference type="PANTHER" id="PTHR13696">
    <property type="entry name" value="P-LOOP CONTAINING NUCLEOSIDE TRIPHOSPHATE HYDROLASE"/>
    <property type="match status" value="1"/>
</dbReference>
<dbReference type="Pfam" id="PF13614">
    <property type="entry name" value="AAA_31"/>
    <property type="match status" value="1"/>
</dbReference>
<dbReference type="CDD" id="cd02042">
    <property type="entry name" value="ParAB_family"/>
    <property type="match status" value="1"/>
</dbReference>
<gene>
    <name evidence="2" type="ORF">HNQ37_000494</name>
</gene>
<feature type="domain" description="AAA" evidence="1">
    <location>
        <begin position="1"/>
        <end position="173"/>
    </location>
</feature>
<protein>
    <submittedName>
        <fullName evidence="2">Chromosome partitioning protein</fullName>
    </submittedName>
</protein>
<reference evidence="2 3" key="1">
    <citation type="submission" date="2020-08" db="EMBL/GenBank/DDBJ databases">
        <title>Genomic Encyclopedia of Type Strains, Phase IV (KMG-IV): sequencing the most valuable type-strain genomes for metagenomic binning, comparative biology and taxonomic classification.</title>
        <authorList>
            <person name="Goeker M."/>
        </authorList>
    </citation>
    <scope>NUCLEOTIDE SEQUENCE [LARGE SCALE GENOMIC DNA]</scope>
    <source>
        <strain evidence="2 3">DSM 14925</strain>
    </source>
</reference>
<sequence length="253" mass="28441">MKILTINVNKGGAGKTTLAHNLAEYFALDSKVLLFDFDDSANLTHRYEEFDGIKNTVIKLFDGGVDEPIKLSANLSLYAGSSQVEQLKEQLNSRRRREYLFGKWLGENYDRLESEYDYLVIDTENDEGILTVNALIATDMVLGIAEASKDSVTALGRLKKFVSEINQDFERNITLKFVANKINFAETASKDLLDALESYPEYLGYLPRRTVLANDVALVNQPFNKVDDETYAIVIGLFETIKQELDKAGEDGE</sequence>
<dbReference type="RefSeq" id="WP_183538979.1">
    <property type="nucleotide sequence ID" value="NZ_JACHHV010000005.1"/>
</dbReference>
<dbReference type="InterPro" id="IPR025669">
    <property type="entry name" value="AAA_dom"/>
</dbReference>
<evidence type="ECO:0000313" key="2">
    <source>
        <dbReference type="EMBL" id="MBB5887622.1"/>
    </source>
</evidence>
<comment type="caution">
    <text evidence="2">The sequence shown here is derived from an EMBL/GenBank/DDBJ whole genome shotgun (WGS) entry which is preliminary data.</text>
</comment>
<dbReference type="SUPFAM" id="SSF52540">
    <property type="entry name" value="P-loop containing nucleoside triphosphate hydrolases"/>
    <property type="match status" value="1"/>
</dbReference>
<organism evidence="2 3">
    <name type="scientific">Lactovum miscens</name>
    <dbReference type="NCBI Taxonomy" id="190387"/>
    <lineage>
        <taxon>Bacteria</taxon>
        <taxon>Bacillati</taxon>
        <taxon>Bacillota</taxon>
        <taxon>Bacilli</taxon>
        <taxon>Lactobacillales</taxon>
        <taxon>Streptococcaceae</taxon>
        <taxon>Lactovum</taxon>
    </lineage>
</organism>
<evidence type="ECO:0000313" key="3">
    <source>
        <dbReference type="Proteomes" id="UP000562464"/>
    </source>
</evidence>
<dbReference type="Proteomes" id="UP000562464">
    <property type="component" value="Unassembled WGS sequence"/>
</dbReference>
<dbReference type="InterPro" id="IPR050678">
    <property type="entry name" value="DNA_Partitioning_ATPase"/>
</dbReference>
<accession>A0A841C7Q1</accession>
<evidence type="ECO:0000259" key="1">
    <source>
        <dbReference type="Pfam" id="PF13614"/>
    </source>
</evidence>
<dbReference type="InterPro" id="IPR027417">
    <property type="entry name" value="P-loop_NTPase"/>
</dbReference>
<proteinExistence type="predicted"/>
<dbReference type="Gene3D" id="3.40.50.300">
    <property type="entry name" value="P-loop containing nucleotide triphosphate hydrolases"/>
    <property type="match status" value="1"/>
</dbReference>
<dbReference type="AlphaFoldDB" id="A0A841C7Q1"/>
<dbReference type="PANTHER" id="PTHR13696:SF99">
    <property type="entry name" value="COBYRINIC ACID AC-DIAMIDE SYNTHASE"/>
    <property type="match status" value="1"/>
</dbReference>
<name>A0A841C7Q1_9LACT</name>